<evidence type="ECO:0000313" key="2">
    <source>
        <dbReference type="Proteomes" id="UP000824120"/>
    </source>
</evidence>
<keyword evidence="2" id="KW-1185">Reference proteome</keyword>
<gene>
    <name evidence="1" type="ORF">H5410_014963</name>
</gene>
<sequence>VVHPYLTPTVCETKENYLATLKPYMDEVKDTFLDALKENLKGVIVLISSIANVKDEYLSDHNPNQPLDDDNFSAPTVDNEILPLAIVDDNLAAIDEYFVEEVDEDIKEEEMKEEEK</sequence>
<comment type="caution">
    <text evidence="1">The sequence shown here is derived from an EMBL/GenBank/DDBJ whole genome shotgun (WGS) entry which is preliminary data.</text>
</comment>
<feature type="non-terminal residue" evidence="1">
    <location>
        <position position="1"/>
    </location>
</feature>
<dbReference type="EMBL" id="JACXVP010000003">
    <property type="protein sequence ID" value="KAG5615139.1"/>
    <property type="molecule type" value="Genomic_DNA"/>
</dbReference>
<dbReference type="AlphaFoldDB" id="A0A9J5ZSR4"/>
<evidence type="ECO:0000313" key="1">
    <source>
        <dbReference type="EMBL" id="KAG5615139.1"/>
    </source>
</evidence>
<dbReference type="Proteomes" id="UP000824120">
    <property type="component" value="Chromosome 3"/>
</dbReference>
<accession>A0A9J5ZSR4</accession>
<dbReference type="OrthoDB" id="1772236at2759"/>
<protein>
    <submittedName>
        <fullName evidence="1">Uncharacterized protein</fullName>
    </submittedName>
</protein>
<proteinExistence type="predicted"/>
<organism evidence="1 2">
    <name type="scientific">Solanum commersonii</name>
    <name type="common">Commerson's wild potato</name>
    <name type="synonym">Commerson's nightshade</name>
    <dbReference type="NCBI Taxonomy" id="4109"/>
    <lineage>
        <taxon>Eukaryota</taxon>
        <taxon>Viridiplantae</taxon>
        <taxon>Streptophyta</taxon>
        <taxon>Embryophyta</taxon>
        <taxon>Tracheophyta</taxon>
        <taxon>Spermatophyta</taxon>
        <taxon>Magnoliopsida</taxon>
        <taxon>eudicotyledons</taxon>
        <taxon>Gunneridae</taxon>
        <taxon>Pentapetalae</taxon>
        <taxon>asterids</taxon>
        <taxon>lamiids</taxon>
        <taxon>Solanales</taxon>
        <taxon>Solanaceae</taxon>
        <taxon>Solanoideae</taxon>
        <taxon>Solaneae</taxon>
        <taxon>Solanum</taxon>
    </lineage>
</organism>
<name>A0A9J5ZSR4_SOLCO</name>
<reference evidence="1 2" key="1">
    <citation type="submission" date="2020-09" db="EMBL/GenBank/DDBJ databases">
        <title>De no assembly of potato wild relative species, Solanum commersonii.</title>
        <authorList>
            <person name="Cho K."/>
        </authorList>
    </citation>
    <scope>NUCLEOTIDE SEQUENCE [LARGE SCALE GENOMIC DNA]</scope>
    <source>
        <strain evidence="1">LZ3.2</strain>
        <tissue evidence="1">Leaf</tissue>
    </source>
</reference>